<dbReference type="Proteomes" id="UP000242525">
    <property type="component" value="Unassembled WGS sequence"/>
</dbReference>
<dbReference type="GO" id="GO:0050136">
    <property type="term" value="F:NADH dehydrogenase (quinone) (non-electrogenic) activity"/>
    <property type="evidence" value="ECO:0007669"/>
    <property type="project" value="UniProtKB-EC"/>
</dbReference>
<sequence length="571" mass="63580">MASTQSLLRVNSRISSKIAVSARNVAFTRPLSSSRLLLNQASASEQQQQQQQEQKAKKGFPFLKTLWRVTYGSLIAATALTAYSIYDTRHPADQPMPDPSKKTLVILGTGWGSVSLLKKIDASQYNIVVVSPRNFFLFTPLLPSCTTGTVEHRSIMEPIRSVIRNKEAHVTFYEAEGTSVDYENKKLTITETDNHDNSGSTTKVLDYDYLVVGVGAQNSTFGIPGVQENACFLKEIPDAQKIRQKIMDRIESASFKNLDDEDRKRLLHTVVVGGGPTGVEFAAELQDFFEEDLRKWIPEIAKDFKVTLVEALPNVLPSFSKQLIEYTEKTFKDEKITVLTKTMVKKVTEDTVTAEATKPDGTKEIIQLPYGLLVWATGNAARPVVRDLMSRIPAQKNSRRGLLVNEYLVVEGTEGIWALGDCTATKFAPTAQVATQEGIYLAGLFNQLAQADVLESEISQLENIARAATDEASHKTILAEVESKARKLRRTRSLLPFEYSHQGSLAYIGSDKAVADLTFWGASSNFASGGRLTYLFWRSAYISMCFSTRNRLLVVMDWLKVKVFGRDVSRE</sequence>
<comment type="catalytic activity">
    <reaction evidence="9">
        <text>a ubiquinone + NADH + H(+) = a ubiquinol + NAD(+)</text>
        <dbReference type="Rhea" id="RHEA:23152"/>
        <dbReference type="Rhea" id="RHEA-COMP:9565"/>
        <dbReference type="Rhea" id="RHEA-COMP:9566"/>
        <dbReference type="ChEBI" id="CHEBI:15378"/>
        <dbReference type="ChEBI" id="CHEBI:16389"/>
        <dbReference type="ChEBI" id="CHEBI:17976"/>
        <dbReference type="ChEBI" id="CHEBI:57540"/>
        <dbReference type="ChEBI" id="CHEBI:57945"/>
    </reaction>
</comment>
<dbReference type="Gene3D" id="3.50.50.100">
    <property type="match status" value="1"/>
</dbReference>
<gene>
    <name evidence="12" type="ORF">BN980_GECA02s06192g</name>
    <name evidence="13" type="ORF">DV451_004211</name>
</gene>
<name>A0A0J9X410_GEOCN</name>
<evidence type="ECO:0000256" key="4">
    <source>
        <dbReference type="ARBA" id="ARBA00022827"/>
    </source>
</evidence>
<feature type="domain" description="External alternative NADH-ubiquinone oxidoreductase-like C-terminal" evidence="11">
    <location>
        <begin position="501"/>
        <end position="567"/>
    </location>
</feature>
<evidence type="ECO:0000313" key="14">
    <source>
        <dbReference type="Proteomes" id="UP000242525"/>
    </source>
</evidence>
<comment type="catalytic activity">
    <reaction evidence="8">
        <text>a quinone + NADH + H(+) = a quinol + NAD(+)</text>
        <dbReference type="Rhea" id="RHEA:46160"/>
        <dbReference type="ChEBI" id="CHEBI:15378"/>
        <dbReference type="ChEBI" id="CHEBI:24646"/>
        <dbReference type="ChEBI" id="CHEBI:57540"/>
        <dbReference type="ChEBI" id="CHEBI:57945"/>
        <dbReference type="ChEBI" id="CHEBI:132124"/>
        <dbReference type="EC" id="1.6.5.9"/>
    </reaction>
</comment>
<comment type="similarity">
    <text evidence="1">Belongs to the NADH dehydrogenase family.</text>
</comment>
<reference evidence="12 14" key="1">
    <citation type="submission" date="2014-03" db="EMBL/GenBank/DDBJ databases">
        <authorList>
            <person name="Casaregola S."/>
        </authorList>
    </citation>
    <scope>NUCLEOTIDE SEQUENCE [LARGE SCALE GENOMIC DNA]</scope>
    <source>
        <strain evidence="12 14">CLIB 918</strain>
    </source>
</reference>
<dbReference type="InterPro" id="IPR036188">
    <property type="entry name" value="FAD/NAD-bd_sf"/>
</dbReference>
<feature type="domain" description="FAD/NAD(P)-binding" evidence="10">
    <location>
        <begin position="103"/>
        <end position="438"/>
    </location>
</feature>
<dbReference type="GO" id="GO:0005739">
    <property type="term" value="C:mitochondrion"/>
    <property type="evidence" value="ECO:0007669"/>
    <property type="project" value="UniProtKB-ARBA"/>
</dbReference>
<dbReference type="PRINTS" id="PR00368">
    <property type="entry name" value="FADPNR"/>
</dbReference>
<keyword evidence="3" id="KW-0285">Flavoprotein</keyword>
<evidence type="ECO:0000313" key="13">
    <source>
        <dbReference type="EMBL" id="KAF5096494.1"/>
    </source>
</evidence>
<dbReference type="SUPFAM" id="SSF51905">
    <property type="entry name" value="FAD/NAD(P)-binding domain"/>
    <property type="match status" value="2"/>
</dbReference>
<keyword evidence="4" id="KW-0274">FAD</keyword>
<dbReference type="OrthoDB" id="3244603at2759"/>
<proteinExistence type="inferred from homology"/>
<evidence type="ECO:0000259" key="11">
    <source>
        <dbReference type="Pfam" id="PF22366"/>
    </source>
</evidence>
<evidence type="ECO:0000256" key="5">
    <source>
        <dbReference type="ARBA" id="ARBA00022946"/>
    </source>
</evidence>
<evidence type="ECO:0000256" key="7">
    <source>
        <dbReference type="ARBA" id="ARBA00023027"/>
    </source>
</evidence>
<protein>
    <recommendedName>
        <fullName evidence="2">NADH:ubiquinone reductase (non-electrogenic)</fullName>
        <ecNumber evidence="2">1.6.5.9</ecNumber>
    </recommendedName>
</protein>
<evidence type="ECO:0000259" key="10">
    <source>
        <dbReference type="Pfam" id="PF07992"/>
    </source>
</evidence>
<comment type="caution">
    <text evidence="12">The sequence shown here is derived from an EMBL/GenBank/DDBJ whole genome shotgun (WGS) entry which is preliminary data.</text>
</comment>
<dbReference type="Pfam" id="PF07992">
    <property type="entry name" value="Pyr_redox_2"/>
    <property type="match status" value="1"/>
</dbReference>
<dbReference type="PANTHER" id="PTHR43706:SF47">
    <property type="entry name" value="EXTERNAL NADH-UBIQUINONE OXIDOREDUCTASE 1, MITOCHONDRIAL-RELATED"/>
    <property type="match status" value="1"/>
</dbReference>
<keyword evidence="6" id="KW-0560">Oxidoreductase</keyword>
<accession>A0A0J9X410</accession>
<evidence type="ECO:0000256" key="6">
    <source>
        <dbReference type="ARBA" id="ARBA00023002"/>
    </source>
</evidence>
<evidence type="ECO:0000256" key="2">
    <source>
        <dbReference type="ARBA" id="ARBA00012637"/>
    </source>
</evidence>
<dbReference type="PANTHER" id="PTHR43706">
    <property type="entry name" value="NADH DEHYDROGENASE"/>
    <property type="match status" value="1"/>
</dbReference>
<evidence type="ECO:0000256" key="9">
    <source>
        <dbReference type="ARBA" id="ARBA00049010"/>
    </source>
</evidence>
<evidence type="ECO:0000256" key="3">
    <source>
        <dbReference type="ARBA" id="ARBA00022630"/>
    </source>
</evidence>
<dbReference type="Proteomes" id="UP000750522">
    <property type="component" value="Unassembled WGS sequence"/>
</dbReference>
<reference evidence="13" key="3">
    <citation type="submission" date="2020-01" db="EMBL/GenBank/DDBJ databases">
        <authorList>
            <person name="Perkins V."/>
            <person name="Lessard M.-H."/>
            <person name="Dugat-Bony E."/>
            <person name="Frenette M."/>
            <person name="Labrie S."/>
        </authorList>
    </citation>
    <scope>NUCLEOTIDE SEQUENCE</scope>
    <source>
        <strain evidence="13">LMA-70</strain>
    </source>
</reference>
<dbReference type="AlphaFoldDB" id="A0A0J9X410"/>
<keyword evidence="5" id="KW-0809">Transit peptide</keyword>
<evidence type="ECO:0000256" key="1">
    <source>
        <dbReference type="ARBA" id="ARBA00005272"/>
    </source>
</evidence>
<dbReference type="EMBL" id="CCBN010000002">
    <property type="protein sequence ID" value="CDO52125.1"/>
    <property type="molecule type" value="Genomic_DNA"/>
</dbReference>
<dbReference type="STRING" id="1173061.A0A0J9X410"/>
<dbReference type="InterPro" id="IPR054585">
    <property type="entry name" value="NDH2-like_C"/>
</dbReference>
<evidence type="ECO:0000313" key="12">
    <source>
        <dbReference type="EMBL" id="CDO52125.1"/>
    </source>
</evidence>
<reference evidence="13" key="2">
    <citation type="journal article" date="2020" name="Front. Microbiol.">
        <title>Phenotypic and Genetic Characterization of the Cheese Ripening Yeast Geotrichum candidum.</title>
        <authorList>
            <person name="Perkins V."/>
            <person name="Vignola S."/>
            <person name="Lessard M.H."/>
            <person name="Plante P.L."/>
            <person name="Corbeil J."/>
            <person name="Dugat-Bony E."/>
            <person name="Frenette M."/>
            <person name="Labrie S."/>
        </authorList>
    </citation>
    <scope>NUCLEOTIDE SEQUENCE</scope>
    <source>
        <strain evidence="13">LMA-70</strain>
    </source>
</reference>
<keyword evidence="7" id="KW-0520">NAD</keyword>
<dbReference type="InterPro" id="IPR045024">
    <property type="entry name" value="NDH-2"/>
</dbReference>
<dbReference type="InterPro" id="IPR023753">
    <property type="entry name" value="FAD/NAD-binding_dom"/>
</dbReference>
<keyword evidence="14" id="KW-1185">Reference proteome</keyword>
<organism evidence="12 14">
    <name type="scientific">Geotrichum candidum</name>
    <name type="common">Oospora lactis</name>
    <name type="synonym">Dipodascus geotrichum</name>
    <dbReference type="NCBI Taxonomy" id="1173061"/>
    <lineage>
        <taxon>Eukaryota</taxon>
        <taxon>Fungi</taxon>
        <taxon>Dikarya</taxon>
        <taxon>Ascomycota</taxon>
        <taxon>Saccharomycotina</taxon>
        <taxon>Dipodascomycetes</taxon>
        <taxon>Dipodascales</taxon>
        <taxon>Dipodascaceae</taxon>
        <taxon>Geotrichum</taxon>
    </lineage>
</organism>
<evidence type="ECO:0000256" key="8">
    <source>
        <dbReference type="ARBA" id="ARBA00047599"/>
    </source>
</evidence>
<dbReference type="EMBL" id="QQZK01000114">
    <property type="protein sequence ID" value="KAF5096494.1"/>
    <property type="molecule type" value="Genomic_DNA"/>
</dbReference>
<dbReference type="Pfam" id="PF22366">
    <property type="entry name" value="NDH2_C"/>
    <property type="match status" value="1"/>
</dbReference>
<dbReference type="EC" id="1.6.5.9" evidence="2"/>